<evidence type="ECO:0000313" key="2">
    <source>
        <dbReference type="EMBL" id="PMS35383.1"/>
    </source>
</evidence>
<dbReference type="AlphaFoldDB" id="A0A2N7X0W7"/>
<dbReference type="EMBL" id="PNYC01000011">
    <property type="protein sequence ID" value="PMS35383.1"/>
    <property type="molecule type" value="Genomic_DNA"/>
</dbReference>
<sequence length="205" mass="20150">MPIRSFPIGSFPTRRARGHEPRGAVALTRVARAACIALALAAAAPAAAQQQGAGANAAAGNDRAAARAENEPLRGISKEDALLGGPGAYRDPYRSQYDAGETGESDLMKAERVPNGATDQGAKGYDPLPPGGRRQLGRAAGAAADAGGAGAGGGAGGGNAAVARGNGAPGAAPPDTAQQAAKSLYSDPFGGGAKGAAQQVYHTPW</sequence>
<evidence type="ECO:0000313" key="3">
    <source>
        <dbReference type="Proteomes" id="UP000235777"/>
    </source>
</evidence>
<comment type="caution">
    <text evidence="2">The sequence shown here is derived from an EMBL/GenBank/DDBJ whole genome shotgun (WGS) entry which is preliminary data.</text>
</comment>
<protein>
    <submittedName>
        <fullName evidence="2">Uncharacterized protein</fullName>
    </submittedName>
</protein>
<evidence type="ECO:0000256" key="1">
    <source>
        <dbReference type="SAM" id="MobiDB-lite"/>
    </source>
</evidence>
<feature type="compositionally biased region" description="Gly residues" evidence="1">
    <location>
        <begin position="147"/>
        <end position="159"/>
    </location>
</feature>
<feature type="compositionally biased region" description="Low complexity" evidence="1">
    <location>
        <begin position="131"/>
        <end position="146"/>
    </location>
</feature>
<organism evidence="2 3">
    <name type="scientific">Trinickia symbiotica</name>
    <dbReference type="NCBI Taxonomy" id="863227"/>
    <lineage>
        <taxon>Bacteria</taxon>
        <taxon>Pseudomonadati</taxon>
        <taxon>Pseudomonadota</taxon>
        <taxon>Betaproteobacteria</taxon>
        <taxon>Burkholderiales</taxon>
        <taxon>Burkholderiaceae</taxon>
        <taxon>Trinickia</taxon>
    </lineage>
</organism>
<reference evidence="2 3" key="1">
    <citation type="submission" date="2018-01" db="EMBL/GenBank/DDBJ databases">
        <title>Whole genome analyses suggest that Burkholderia sensu lato contains two further novel genera in the rhizoxinica-symbiotica group Mycetohabitans gen. nov., and Trinickia gen. nov.: implications for the evolution of diazotrophy and nodulation in the Burkholderiaceae.</title>
        <authorList>
            <person name="Estrada-de los Santos P."/>
            <person name="Palmer M."/>
            <person name="Chavez-Ramirez B."/>
            <person name="Beukes C."/>
            <person name="Steenkamp E.T."/>
            <person name="Hirsch A.M."/>
            <person name="Manyaka P."/>
            <person name="Maluk M."/>
            <person name="Lafos M."/>
            <person name="Crook M."/>
            <person name="Gross E."/>
            <person name="Simon M.F."/>
            <person name="Bueno dos Reis Junior F."/>
            <person name="Poole P.S."/>
            <person name="Venter S.N."/>
            <person name="James E.K."/>
        </authorList>
    </citation>
    <scope>NUCLEOTIDE SEQUENCE [LARGE SCALE GENOMIC DNA]</scope>
    <source>
        <strain evidence="2 3">JPY 581</strain>
    </source>
</reference>
<dbReference type="Proteomes" id="UP000235777">
    <property type="component" value="Unassembled WGS sequence"/>
</dbReference>
<gene>
    <name evidence="2" type="ORF">C0Z20_17955</name>
</gene>
<proteinExistence type="predicted"/>
<feature type="compositionally biased region" description="Low complexity" evidence="1">
    <location>
        <begin position="160"/>
        <end position="181"/>
    </location>
</feature>
<keyword evidence="3" id="KW-1185">Reference proteome</keyword>
<feature type="compositionally biased region" description="Basic and acidic residues" evidence="1">
    <location>
        <begin position="64"/>
        <end position="81"/>
    </location>
</feature>
<dbReference type="OrthoDB" id="9135897at2"/>
<feature type="region of interest" description="Disordered" evidence="1">
    <location>
        <begin position="1"/>
        <end position="21"/>
    </location>
</feature>
<accession>A0A2N7X0W7</accession>
<name>A0A2N7X0W7_9BURK</name>
<feature type="region of interest" description="Disordered" evidence="1">
    <location>
        <begin position="63"/>
        <end position="205"/>
    </location>
</feature>
<dbReference type="RefSeq" id="WP_018442448.1">
    <property type="nucleotide sequence ID" value="NZ_KB890187.1"/>
</dbReference>